<sequence length="123" mass="13484">MSRHDRSQTMHNPLVIEAIMLIAAIIVGVWSQRALPLHADSRPILFLLCLFLGTGSALCLLLDILALLLTGQVATGGVRIYGPLLLLVVLWKPLNWVVGIIEDFVQRRAEKGKGKGQHDGGQR</sequence>
<evidence type="ECO:0000313" key="2">
    <source>
        <dbReference type="EMBL" id="AHM80177.1"/>
    </source>
</evidence>
<dbReference type="KEGG" id="kps:KPNJ2_03397"/>
<accession>W8V1W0</accession>
<dbReference type="EMBL" id="CP006918">
    <property type="protein sequence ID" value="AHM80177.1"/>
    <property type="molecule type" value="Genomic_DNA"/>
</dbReference>
<keyword evidence="1" id="KW-0812">Transmembrane</keyword>
<gene>
    <name evidence="2" type="ORF">KPNJ2_03397</name>
</gene>
<keyword evidence="1" id="KW-1133">Transmembrane helix</keyword>
<evidence type="ECO:0000313" key="3">
    <source>
        <dbReference type="Proteomes" id="UP000019586"/>
    </source>
</evidence>
<proteinExistence type="predicted"/>
<dbReference type="HOGENOM" id="CLU_2260016_0_0_6"/>
<dbReference type="Proteomes" id="UP000019586">
    <property type="component" value="Chromosome"/>
</dbReference>
<name>W8V1W0_KLEPN</name>
<dbReference type="PATRIC" id="fig|1420013.3.peg.3191"/>
<protein>
    <submittedName>
        <fullName evidence="2">Uncharacterized protein</fullName>
    </submittedName>
</protein>
<dbReference type="AlphaFoldDB" id="W8V1W0"/>
<organism evidence="2 3">
    <name type="scientific">Klebsiella pneumoniae 30684/NJST258_2</name>
    <dbReference type="NCBI Taxonomy" id="1420013"/>
    <lineage>
        <taxon>Bacteria</taxon>
        <taxon>Pseudomonadati</taxon>
        <taxon>Pseudomonadota</taxon>
        <taxon>Gammaproteobacteria</taxon>
        <taxon>Enterobacterales</taxon>
        <taxon>Enterobacteriaceae</taxon>
        <taxon>Klebsiella/Raoultella group</taxon>
        <taxon>Klebsiella</taxon>
        <taxon>Klebsiella pneumoniae complex</taxon>
    </lineage>
</organism>
<feature type="transmembrane region" description="Helical" evidence="1">
    <location>
        <begin position="80"/>
        <end position="101"/>
    </location>
</feature>
<keyword evidence="1" id="KW-0472">Membrane</keyword>
<feature type="transmembrane region" description="Helical" evidence="1">
    <location>
        <begin position="12"/>
        <end position="32"/>
    </location>
</feature>
<reference evidence="2 3" key="1">
    <citation type="journal article" date="2014" name="Proc. Natl. Acad. Sci. U.S.A.">
        <title>Molecular dissection of the evolution of carbapenem-resistant multilocus sequence type 258 Klebsiella pneumoniae.</title>
        <authorList>
            <person name="Deleo F.R."/>
            <person name="Chen L."/>
            <person name="Porcella S.F."/>
            <person name="Martens C.A."/>
            <person name="Kobayashi S.D."/>
            <person name="Porter A.R."/>
            <person name="Chavda K.D."/>
            <person name="Jacobs M.R."/>
            <person name="Mathema B."/>
            <person name="Olsen R.J."/>
            <person name="Bonomo R.A."/>
            <person name="Musser J.M."/>
            <person name="Kreiswirth B.N."/>
        </authorList>
    </citation>
    <scope>NUCLEOTIDE SEQUENCE [LARGE SCALE GENOMIC DNA]</scope>
    <source>
        <strain evidence="2">30684/NJST258_2</strain>
    </source>
</reference>
<feature type="transmembrane region" description="Helical" evidence="1">
    <location>
        <begin position="44"/>
        <end position="68"/>
    </location>
</feature>
<evidence type="ECO:0000256" key="1">
    <source>
        <dbReference type="SAM" id="Phobius"/>
    </source>
</evidence>